<gene>
    <name evidence="1" type="ORF">LMKDKBCB_02326</name>
</gene>
<protein>
    <submittedName>
        <fullName evidence="1">Uncharacterized protein</fullName>
    </submittedName>
</protein>
<dbReference type="EMBL" id="CABWIH010000066">
    <property type="protein sequence ID" value="VWM02979.1"/>
    <property type="molecule type" value="Genomic_DNA"/>
</dbReference>
<dbReference type="AlphaFoldDB" id="A0A5K1JEE5"/>
<proteinExistence type="predicted"/>
<name>A0A5K1JEE5_9ACTN</name>
<dbReference type="Proteomes" id="UP000330807">
    <property type="component" value="Unassembled WGS sequence"/>
</dbReference>
<evidence type="ECO:0000313" key="1">
    <source>
        <dbReference type="EMBL" id="VWM02979.1"/>
    </source>
</evidence>
<sequence>MLGRAIRIRRRWRCDSVSSISYEAPCTVHFLNADNRLGLRLTDPSTTNSAIIAVTTENKLYIGFKVNGEWLTKLL</sequence>
<organism evidence="1 2">
    <name type="scientific">Collinsella aerofaciens</name>
    <dbReference type="NCBI Taxonomy" id="74426"/>
    <lineage>
        <taxon>Bacteria</taxon>
        <taxon>Bacillati</taxon>
        <taxon>Actinomycetota</taxon>
        <taxon>Coriobacteriia</taxon>
        <taxon>Coriobacteriales</taxon>
        <taxon>Coriobacteriaceae</taxon>
        <taxon>Collinsella</taxon>
    </lineage>
</organism>
<evidence type="ECO:0000313" key="2">
    <source>
        <dbReference type="Proteomes" id="UP000330807"/>
    </source>
</evidence>
<accession>A0A5K1JEE5</accession>
<reference evidence="1 2" key="1">
    <citation type="submission" date="2019-10" db="EMBL/GenBank/DDBJ databases">
        <authorList>
            <person name="Wolf R A."/>
        </authorList>
    </citation>
    <scope>NUCLEOTIDE SEQUENCE [LARGE SCALE GENOMIC DNA]</scope>
    <source>
        <strain evidence="1">Collinsella_aerofaciens_AK_138A</strain>
    </source>
</reference>